<dbReference type="RefSeq" id="WP_345014951.1">
    <property type="nucleotide sequence ID" value="NZ_BAABFC010000029.1"/>
</dbReference>
<evidence type="ECO:0000313" key="4">
    <source>
        <dbReference type="EMBL" id="GAA4504289.1"/>
    </source>
</evidence>
<proteinExistence type="predicted"/>
<reference evidence="5" key="1">
    <citation type="journal article" date="2019" name="Int. J. Syst. Evol. Microbiol.">
        <title>The Global Catalogue of Microorganisms (GCM) 10K type strain sequencing project: providing services to taxonomists for standard genome sequencing and annotation.</title>
        <authorList>
            <consortium name="The Broad Institute Genomics Platform"/>
            <consortium name="The Broad Institute Genome Sequencing Center for Infectious Disease"/>
            <person name="Wu L."/>
            <person name="Ma J."/>
        </authorList>
    </citation>
    <scope>NUCLEOTIDE SEQUENCE [LARGE SCALE GENOMIC DNA]</scope>
    <source>
        <strain evidence="5">JCM 32226</strain>
    </source>
</reference>
<sequence length="184" mass="20080">MRLAWLLLSLALPLQAAQTIYRWVDAQGVIHFSDQPHPGAQSETLQMTTPPQGAPTPAAPVQTNQPTQADQTTPPETAYTLELTSPKDQETLWNNEGQIPLKARVLPFTPKQGFQIKVLLDGQQTSTLTNQLPVSLSNVERGTHQIQLQLLDKDGKVLASSSSITVYLHKASVLNRARQAKSAG</sequence>
<keyword evidence="2" id="KW-0732">Signal</keyword>
<feature type="compositionally biased region" description="Polar residues" evidence="1">
    <location>
        <begin position="64"/>
        <end position="73"/>
    </location>
</feature>
<accession>A0ABP8QJJ9</accession>
<protein>
    <submittedName>
        <fullName evidence="4">DUF4124 domain-containing protein</fullName>
    </submittedName>
</protein>
<dbReference type="InterPro" id="IPR025392">
    <property type="entry name" value="DUF4124"/>
</dbReference>
<evidence type="ECO:0000313" key="5">
    <source>
        <dbReference type="Proteomes" id="UP001501321"/>
    </source>
</evidence>
<gene>
    <name evidence="4" type="ORF">GCM10023095_31970</name>
</gene>
<comment type="caution">
    <text evidence="4">The sequence shown here is derived from an EMBL/GenBank/DDBJ whole genome shotgun (WGS) entry which is preliminary data.</text>
</comment>
<organism evidence="4 5">
    <name type="scientific">Pseudaeromonas paramecii</name>
    <dbReference type="NCBI Taxonomy" id="2138166"/>
    <lineage>
        <taxon>Bacteria</taxon>
        <taxon>Pseudomonadati</taxon>
        <taxon>Pseudomonadota</taxon>
        <taxon>Gammaproteobacteria</taxon>
        <taxon>Aeromonadales</taxon>
        <taxon>Aeromonadaceae</taxon>
        <taxon>Pseudaeromonas</taxon>
    </lineage>
</organism>
<feature type="region of interest" description="Disordered" evidence="1">
    <location>
        <begin position="34"/>
        <end position="73"/>
    </location>
</feature>
<name>A0ABP8QJJ9_9GAMM</name>
<feature type="domain" description="DUF4124" evidence="3">
    <location>
        <begin position="7"/>
        <end position="60"/>
    </location>
</feature>
<evidence type="ECO:0000256" key="2">
    <source>
        <dbReference type="SAM" id="SignalP"/>
    </source>
</evidence>
<dbReference type="EMBL" id="BAABFC010000029">
    <property type="protein sequence ID" value="GAA4504289.1"/>
    <property type="molecule type" value="Genomic_DNA"/>
</dbReference>
<dbReference type="Pfam" id="PF13511">
    <property type="entry name" value="DUF4124"/>
    <property type="match status" value="1"/>
</dbReference>
<keyword evidence="5" id="KW-1185">Reference proteome</keyword>
<feature type="chain" id="PRO_5045982302" evidence="2">
    <location>
        <begin position="17"/>
        <end position="184"/>
    </location>
</feature>
<dbReference type="Proteomes" id="UP001501321">
    <property type="component" value="Unassembled WGS sequence"/>
</dbReference>
<evidence type="ECO:0000259" key="3">
    <source>
        <dbReference type="Pfam" id="PF13511"/>
    </source>
</evidence>
<feature type="signal peptide" evidence="2">
    <location>
        <begin position="1"/>
        <end position="16"/>
    </location>
</feature>
<evidence type="ECO:0000256" key="1">
    <source>
        <dbReference type="SAM" id="MobiDB-lite"/>
    </source>
</evidence>